<dbReference type="SUPFAM" id="SSF140453">
    <property type="entry name" value="EsxAB dimer-like"/>
    <property type="match status" value="1"/>
</dbReference>
<evidence type="ECO:0008006" key="2">
    <source>
        <dbReference type="Google" id="ProtNLM"/>
    </source>
</evidence>
<dbReference type="EMBL" id="CP163445">
    <property type="protein sequence ID" value="XDQ81686.1"/>
    <property type="molecule type" value="Genomic_DNA"/>
</dbReference>
<dbReference type="RefSeq" id="WP_369184405.1">
    <property type="nucleotide sequence ID" value="NZ_CP163445.1"/>
</dbReference>
<name>A0AB39TRE0_9ACTN</name>
<gene>
    <name evidence="1" type="ORF">AB2U05_26050</name>
</gene>
<sequence>MVSFKDLHEADFAAINDAAEAWSGVAKALTSLDGRVTKDLTSTAQRAGWKGKAADEATKALQGIDSDFKQASTVATSLASIMKAAAEDFAAARRDLDKALLDATGDITVAADGTVKWTVPKESRNDPDAEPTIRAKAQTIADSIKKAVEKATAADQKATTALQADIGTSTTSFNPNPHGGGAVAAANQAKDLMSKGGSLSDPELKQLQDLMAANAGNKDFATTLLNGLNFGGKTGPDALLEYSKVYGDLAHGNHNAKGYQDVYGNLSTVFATATRDGGMGKDWEDGLLKAARRPGGSAAGWNDNYPALTSLMGAGGKFDKAFLVKVGDDLVDFERTSKTKGEDLWGPNWSLNAGAGDPLGPLMKQMRSDPAAAAEFLDPSRNGNLGYLLKDRAWPNADLEGKWSPDELRDSSHGLFSQVLEAGATGRDPNGSQPPVRPHDATMNRIMDSALSTLGGDTAGNENSLAAPLRRPLANMIAEYAADTHDLLGKDLPGPSHPGGLNATREQLLRVIRGTAEDPEAYALIHMAESQEVARRTAEFGPEAFRAQYGRPDPKLEGFALEASKALGALDAVQADTIMDHKADQQFRNNWKAKMDYHYWGTAANMLKVPGADWIPLGDVAQRIVDVATSDWANKANSALDTQAQVNISKLYSMGEPQVAVMLQERAKQLGIPDAEITADGSVVKQLASRTTDHYQTSIASAYHAALGNG</sequence>
<organism evidence="1">
    <name type="scientific">Streptomyces sp. Y1</name>
    <dbReference type="NCBI Taxonomy" id="3238634"/>
    <lineage>
        <taxon>Bacteria</taxon>
        <taxon>Bacillati</taxon>
        <taxon>Actinomycetota</taxon>
        <taxon>Actinomycetes</taxon>
        <taxon>Kitasatosporales</taxon>
        <taxon>Streptomycetaceae</taxon>
        <taxon>Streptomyces</taxon>
    </lineage>
</organism>
<protein>
    <recommendedName>
        <fullName evidence="2">WXG100 family type VII secretion target</fullName>
    </recommendedName>
</protein>
<reference evidence="1" key="1">
    <citation type="submission" date="2024-07" db="EMBL/GenBank/DDBJ databases">
        <authorList>
            <person name="Yu S.T."/>
        </authorList>
    </citation>
    <scope>NUCLEOTIDE SEQUENCE</scope>
    <source>
        <strain evidence="1">Y1</strain>
    </source>
</reference>
<evidence type="ECO:0000313" key="1">
    <source>
        <dbReference type="EMBL" id="XDQ81686.1"/>
    </source>
</evidence>
<accession>A0AB39TRE0</accession>
<proteinExistence type="predicted"/>
<dbReference type="AlphaFoldDB" id="A0AB39TRE0"/>
<dbReference type="InterPro" id="IPR036689">
    <property type="entry name" value="ESAT-6-like_sf"/>
</dbReference>